<evidence type="ECO:0000313" key="1">
    <source>
        <dbReference type="EMBL" id="QEM41811.1"/>
    </source>
</evidence>
<keyword evidence="2" id="KW-1185">Reference proteome</keyword>
<dbReference type="GeneID" id="77936832"/>
<reference evidence="1 2" key="1">
    <citation type="submission" date="2019-06" db="EMBL/GenBank/DDBJ databases">
        <title>A distant relative of Phikzvirus genus phages from a therapeutic phage collection.</title>
        <authorList>
            <person name="Hejnowicz M.S."/>
            <person name="Dabrowski K."/>
            <person name="Gawor J."/>
            <person name="Weber-Dabrowska B."/>
            <person name="Gromadka R."/>
            <person name="Lobocka M.B."/>
        </authorList>
    </citation>
    <scope>NUCLEOTIDE SEQUENCE [LARGE SCALE GENOMIC DNA]</scope>
</reference>
<evidence type="ECO:0000313" key="2">
    <source>
        <dbReference type="Proteomes" id="UP000322144"/>
    </source>
</evidence>
<organism evidence="1 2">
    <name type="scientific">Pseudomonas phage vB_PaeM_PS119XW</name>
    <dbReference type="NCBI Taxonomy" id="2601632"/>
    <lineage>
        <taxon>Viruses</taxon>
        <taxon>Duplodnaviria</taxon>
        <taxon>Heunggongvirae</taxon>
        <taxon>Uroviricota</taxon>
        <taxon>Caudoviricetes</taxon>
        <taxon>Chimalliviridae</taxon>
        <taxon>Pawinskivirus</taxon>
        <taxon>Pawinskivirus PS119XW</taxon>
    </lineage>
</organism>
<dbReference type="EMBL" id="MN103543">
    <property type="protein sequence ID" value="QEM41811.1"/>
    <property type="molecule type" value="Genomic_DNA"/>
</dbReference>
<dbReference type="Proteomes" id="UP000322144">
    <property type="component" value="Segment"/>
</dbReference>
<protein>
    <submittedName>
        <fullName evidence="1">Uncharacterized protein</fullName>
    </submittedName>
</protein>
<name>A0A5C1K8J2_9CAUD</name>
<proteinExistence type="predicted"/>
<sequence length="38" mass="4886">MGEYFIKGFREPFFIFRSWFWMVYCIHQIKRQLTKLTH</sequence>
<accession>A0A5C1K8J2</accession>
<dbReference type="KEGG" id="vg:77936832"/>
<dbReference type="RefSeq" id="YP_010660822.1">
    <property type="nucleotide sequence ID" value="NC_070882.1"/>
</dbReference>